<comment type="caution">
    <text evidence="1">The sequence shown here is derived from an EMBL/GenBank/DDBJ whole genome shotgun (WGS) entry which is preliminary data.</text>
</comment>
<dbReference type="OrthoDB" id="2273311at2759"/>
<evidence type="ECO:0000313" key="2">
    <source>
        <dbReference type="Proteomes" id="UP000193560"/>
    </source>
</evidence>
<organism evidence="1 2">
    <name type="scientific">Absidia repens</name>
    <dbReference type="NCBI Taxonomy" id="90262"/>
    <lineage>
        <taxon>Eukaryota</taxon>
        <taxon>Fungi</taxon>
        <taxon>Fungi incertae sedis</taxon>
        <taxon>Mucoromycota</taxon>
        <taxon>Mucoromycotina</taxon>
        <taxon>Mucoromycetes</taxon>
        <taxon>Mucorales</taxon>
        <taxon>Cunninghamellaceae</taxon>
        <taxon>Absidia</taxon>
    </lineage>
</organism>
<gene>
    <name evidence="1" type="ORF">BCR42DRAFT_320392</name>
</gene>
<evidence type="ECO:0000313" key="1">
    <source>
        <dbReference type="EMBL" id="ORZ22080.1"/>
    </source>
</evidence>
<feature type="non-terminal residue" evidence="1">
    <location>
        <position position="173"/>
    </location>
</feature>
<name>A0A1X2ITH6_9FUNG</name>
<dbReference type="AlphaFoldDB" id="A0A1X2ITH6"/>
<reference evidence="1 2" key="1">
    <citation type="submission" date="2016-07" db="EMBL/GenBank/DDBJ databases">
        <title>Pervasive Adenine N6-methylation of Active Genes in Fungi.</title>
        <authorList>
            <consortium name="DOE Joint Genome Institute"/>
            <person name="Mondo S.J."/>
            <person name="Dannebaum R.O."/>
            <person name="Kuo R.C."/>
            <person name="Labutti K."/>
            <person name="Haridas S."/>
            <person name="Kuo A."/>
            <person name="Salamov A."/>
            <person name="Ahrendt S.R."/>
            <person name="Lipzen A."/>
            <person name="Sullivan W."/>
            <person name="Andreopoulos W.B."/>
            <person name="Clum A."/>
            <person name="Lindquist E."/>
            <person name="Daum C."/>
            <person name="Ramamoorthy G.K."/>
            <person name="Gryganskyi A."/>
            <person name="Culley D."/>
            <person name="Magnuson J.K."/>
            <person name="James T.Y."/>
            <person name="O'Malley M.A."/>
            <person name="Stajich J.E."/>
            <person name="Spatafora J.W."/>
            <person name="Visel A."/>
            <person name="Grigoriev I.V."/>
        </authorList>
    </citation>
    <scope>NUCLEOTIDE SEQUENCE [LARGE SCALE GENOMIC DNA]</scope>
    <source>
        <strain evidence="1 2">NRRL 1336</strain>
    </source>
</reference>
<protein>
    <submittedName>
        <fullName evidence="1">Uncharacterized protein</fullName>
    </submittedName>
</protein>
<accession>A0A1X2ITH6</accession>
<keyword evidence="2" id="KW-1185">Reference proteome</keyword>
<proteinExistence type="predicted"/>
<dbReference type="EMBL" id="MCGE01000004">
    <property type="protein sequence ID" value="ORZ22080.1"/>
    <property type="molecule type" value="Genomic_DNA"/>
</dbReference>
<dbReference type="Proteomes" id="UP000193560">
    <property type="component" value="Unassembled WGS sequence"/>
</dbReference>
<sequence length="173" mass="19930">MLSYVHLCRTKYDGGLALLDSPRQQLILQARWLKNLLVPSFHSSLITNMLHHHLSSAGPPDSPSLLPLLFPHLRYGALTSPRHVLSLIFKAFDGLRLDLDFTKATSDMCLHLPLTVFFSNISTNHWLLQKGHRKDQGHTFFVIDEILHCLRPKVDTDQRRYPRLLKHLLKDVL</sequence>